<gene>
    <name evidence="1" type="ORF">FHS03_001256</name>
</gene>
<name>A0A7W5B8L7_9BURK</name>
<evidence type="ECO:0000313" key="2">
    <source>
        <dbReference type="Proteomes" id="UP000541535"/>
    </source>
</evidence>
<dbReference type="EMBL" id="JACHXD010000003">
    <property type="protein sequence ID" value="MBB3118225.1"/>
    <property type="molecule type" value="Genomic_DNA"/>
</dbReference>
<reference evidence="1 2" key="1">
    <citation type="submission" date="2020-08" db="EMBL/GenBank/DDBJ databases">
        <title>Genomic Encyclopedia of Type Strains, Phase III (KMG-III): the genomes of soil and plant-associated and newly described type strains.</title>
        <authorList>
            <person name="Whitman W."/>
        </authorList>
    </citation>
    <scope>NUCLEOTIDE SEQUENCE [LARGE SCALE GENOMIC DNA]</scope>
    <source>
        <strain evidence="1 2">CECT 8897</strain>
    </source>
</reference>
<protein>
    <submittedName>
        <fullName evidence="1">Uncharacterized protein</fullName>
    </submittedName>
</protein>
<organism evidence="1 2">
    <name type="scientific">Pseudoduganella violacea</name>
    <dbReference type="NCBI Taxonomy" id="1715466"/>
    <lineage>
        <taxon>Bacteria</taxon>
        <taxon>Pseudomonadati</taxon>
        <taxon>Pseudomonadota</taxon>
        <taxon>Betaproteobacteria</taxon>
        <taxon>Burkholderiales</taxon>
        <taxon>Oxalobacteraceae</taxon>
        <taxon>Telluria group</taxon>
        <taxon>Pseudoduganella</taxon>
    </lineage>
</organism>
<dbReference type="AlphaFoldDB" id="A0A7W5B8L7"/>
<keyword evidence="2" id="KW-1185">Reference proteome</keyword>
<accession>A0A7W5B8L7</accession>
<evidence type="ECO:0000313" key="1">
    <source>
        <dbReference type="EMBL" id="MBB3118225.1"/>
    </source>
</evidence>
<dbReference type="RefSeq" id="WP_183440172.1">
    <property type="nucleotide sequence ID" value="NZ_JACHXD010000003.1"/>
</dbReference>
<sequence>MAGSQIERFERWRGRQTGHLAHLVQLVLNEVVPELEAAGLRRHADYAANLSRSVSATTIALQRRSGPLWPTVEIEFPLRRKPLLGLTFAMLPETCYRYGEAGPEAIPRLEANVVEGDIAFSLCKGGNRNYDCNFGYEWLALLPARRLRAEVDQMKQRLPWLLDVLNSGIPADWLTLPRAGRAGQYARVSVRGSRLESR</sequence>
<comment type="caution">
    <text evidence="1">The sequence shown here is derived from an EMBL/GenBank/DDBJ whole genome shotgun (WGS) entry which is preliminary data.</text>
</comment>
<proteinExistence type="predicted"/>
<dbReference type="Proteomes" id="UP000541535">
    <property type="component" value="Unassembled WGS sequence"/>
</dbReference>